<dbReference type="GO" id="GO:0005886">
    <property type="term" value="C:plasma membrane"/>
    <property type="evidence" value="ECO:0007669"/>
    <property type="project" value="TreeGrafter"/>
</dbReference>
<feature type="region of interest" description="Disordered" evidence="5">
    <location>
        <begin position="121"/>
        <end position="148"/>
    </location>
</feature>
<evidence type="ECO:0000256" key="1">
    <source>
        <dbReference type="ARBA" id="ARBA00022723"/>
    </source>
</evidence>
<dbReference type="InterPro" id="IPR003245">
    <property type="entry name" value="Phytocyanin_dom"/>
</dbReference>
<evidence type="ECO:0000256" key="2">
    <source>
        <dbReference type="ARBA" id="ARBA00023008"/>
    </source>
</evidence>
<keyword evidence="4" id="KW-0325">Glycoprotein</keyword>
<accession>A0A978W311</accession>
<name>A0A978W311_ZIZJJ</name>
<protein>
    <recommendedName>
        <fullName evidence="7">Phytocyanin domain-containing protein</fullName>
    </recommendedName>
</protein>
<keyword evidence="2" id="KW-0186">Copper</keyword>
<comment type="caution">
    <text evidence="8">The sequence shown here is derived from an EMBL/GenBank/DDBJ whole genome shotgun (WGS) entry which is preliminary data.</text>
</comment>
<proteinExistence type="predicted"/>
<dbReference type="Pfam" id="PF02298">
    <property type="entry name" value="Cu_bind_like"/>
    <property type="match status" value="1"/>
</dbReference>
<dbReference type="Gene3D" id="2.60.40.420">
    <property type="entry name" value="Cupredoxins - blue copper proteins"/>
    <property type="match status" value="1"/>
</dbReference>
<evidence type="ECO:0000313" key="8">
    <source>
        <dbReference type="EMBL" id="KAH7546345.1"/>
    </source>
</evidence>
<keyword evidence="1" id="KW-0479">Metal-binding</keyword>
<gene>
    <name evidence="8" type="ORF">FEM48_Zijuj01G0190900</name>
</gene>
<dbReference type="GO" id="GO:0009055">
    <property type="term" value="F:electron transfer activity"/>
    <property type="evidence" value="ECO:0007669"/>
    <property type="project" value="InterPro"/>
</dbReference>
<keyword evidence="6" id="KW-0732">Signal</keyword>
<evidence type="ECO:0000256" key="3">
    <source>
        <dbReference type="ARBA" id="ARBA00023157"/>
    </source>
</evidence>
<evidence type="ECO:0000256" key="5">
    <source>
        <dbReference type="SAM" id="MobiDB-lite"/>
    </source>
</evidence>
<dbReference type="FunFam" id="2.60.40.420:FF:000034">
    <property type="entry name" value="Cupredoxin superfamily protein"/>
    <property type="match status" value="1"/>
</dbReference>
<dbReference type="PROSITE" id="PS51485">
    <property type="entry name" value="PHYTOCYANIN"/>
    <property type="match status" value="1"/>
</dbReference>
<dbReference type="InterPro" id="IPR039391">
    <property type="entry name" value="Phytocyanin-like"/>
</dbReference>
<dbReference type="InterPro" id="IPR008972">
    <property type="entry name" value="Cupredoxin"/>
</dbReference>
<sequence length="173" mass="18004">MDRHYTSLIGLLILGLAFQQGQAAVTHEVGDALGWTIPTEMNFYSSWADKQTFHVGDKLDFKWNGPHNVAKVTKEEYESCTATSADVSESSVVLPLTSAGTHYFICTVGKHCEHGQKLAVKISSSGSPSPSGSPSSPTSSSPAAAAPQADSASSVSVGALFAVMSALLVSSLA</sequence>
<dbReference type="PANTHER" id="PTHR33021">
    <property type="entry name" value="BLUE COPPER PROTEIN"/>
    <property type="match status" value="1"/>
</dbReference>
<evidence type="ECO:0000313" key="9">
    <source>
        <dbReference type="Proteomes" id="UP000813462"/>
    </source>
</evidence>
<dbReference type="InterPro" id="IPR028871">
    <property type="entry name" value="BlueCu_1_BS"/>
</dbReference>
<dbReference type="PANTHER" id="PTHR33021:SF522">
    <property type="entry name" value="PHYTOCYANIN DOMAIN-CONTAINING PROTEIN"/>
    <property type="match status" value="1"/>
</dbReference>
<feature type="signal peptide" evidence="6">
    <location>
        <begin position="1"/>
        <end position="23"/>
    </location>
</feature>
<evidence type="ECO:0000256" key="4">
    <source>
        <dbReference type="ARBA" id="ARBA00023180"/>
    </source>
</evidence>
<dbReference type="GO" id="GO:0046872">
    <property type="term" value="F:metal ion binding"/>
    <property type="evidence" value="ECO:0007669"/>
    <property type="project" value="UniProtKB-KW"/>
</dbReference>
<keyword evidence="3" id="KW-1015">Disulfide bond</keyword>
<evidence type="ECO:0000259" key="7">
    <source>
        <dbReference type="PROSITE" id="PS51485"/>
    </source>
</evidence>
<reference evidence="8" key="1">
    <citation type="journal article" date="2021" name="Front. Plant Sci.">
        <title>Chromosome-Scale Genome Assembly for Chinese Sour Jujube and Insights Into Its Genome Evolution and Domestication Signature.</title>
        <authorList>
            <person name="Shen L.-Y."/>
            <person name="Luo H."/>
            <person name="Wang X.-L."/>
            <person name="Wang X.-M."/>
            <person name="Qiu X.-J."/>
            <person name="Liu H."/>
            <person name="Zhou S.-S."/>
            <person name="Jia K.-H."/>
            <person name="Nie S."/>
            <person name="Bao Y.-T."/>
            <person name="Zhang R.-G."/>
            <person name="Yun Q.-Z."/>
            <person name="Chai Y.-H."/>
            <person name="Lu J.-Y."/>
            <person name="Li Y."/>
            <person name="Zhao S.-W."/>
            <person name="Mao J.-F."/>
            <person name="Jia S.-G."/>
            <person name="Mao Y.-M."/>
        </authorList>
    </citation>
    <scope>NUCLEOTIDE SEQUENCE</scope>
    <source>
        <strain evidence="8">AT0</strain>
        <tissue evidence="8">Leaf</tissue>
    </source>
</reference>
<dbReference type="SUPFAM" id="SSF49503">
    <property type="entry name" value="Cupredoxins"/>
    <property type="match status" value="1"/>
</dbReference>
<dbReference type="PROSITE" id="PS00196">
    <property type="entry name" value="COPPER_BLUE"/>
    <property type="match status" value="1"/>
</dbReference>
<dbReference type="EMBL" id="JAEACU010000001">
    <property type="protein sequence ID" value="KAH7546345.1"/>
    <property type="molecule type" value="Genomic_DNA"/>
</dbReference>
<feature type="domain" description="Phytocyanin" evidence="7">
    <location>
        <begin position="25"/>
        <end position="124"/>
    </location>
</feature>
<feature type="compositionally biased region" description="Low complexity" evidence="5">
    <location>
        <begin position="123"/>
        <end position="148"/>
    </location>
</feature>
<evidence type="ECO:0000256" key="6">
    <source>
        <dbReference type="SAM" id="SignalP"/>
    </source>
</evidence>
<feature type="chain" id="PRO_5037515850" description="Phytocyanin domain-containing protein" evidence="6">
    <location>
        <begin position="24"/>
        <end position="173"/>
    </location>
</feature>
<dbReference type="AlphaFoldDB" id="A0A978W311"/>
<organism evidence="8 9">
    <name type="scientific">Ziziphus jujuba var. spinosa</name>
    <dbReference type="NCBI Taxonomy" id="714518"/>
    <lineage>
        <taxon>Eukaryota</taxon>
        <taxon>Viridiplantae</taxon>
        <taxon>Streptophyta</taxon>
        <taxon>Embryophyta</taxon>
        <taxon>Tracheophyta</taxon>
        <taxon>Spermatophyta</taxon>
        <taxon>Magnoliopsida</taxon>
        <taxon>eudicotyledons</taxon>
        <taxon>Gunneridae</taxon>
        <taxon>Pentapetalae</taxon>
        <taxon>rosids</taxon>
        <taxon>fabids</taxon>
        <taxon>Rosales</taxon>
        <taxon>Rhamnaceae</taxon>
        <taxon>Paliureae</taxon>
        <taxon>Ziziphus</taxon>
    </lineage>
</organism>
<dbReference type="Proteomes" id="UP000813462">
    <property type="component" value="Unassembled WGS sequence"/>
</dbReference>